<protein>
    <submittedName>
        <fullName evidence="1">Uncharacterized protein</fullName>
    </submittedName>
</protein>
<evidence type="ECO:0000313" key="1">
    <source>
        <dbReference type="EMBL" id="KAL3384006.1"/>
    </source>
</evidence>
<dbReference type="EMBL" id="JBJJXI010000181">
    <property type="protein sequence ID" value="KAL3384006.1"/>
    <property type="molecule type" value="Genomic_DNA"/>
</dbReference>
<keyword evidence="2" id="KW-1185">Reference proteome</keyword>
<organism evidence="1 2">
    <name type="scientific">Trichogramma kaykai</name>
    <dbReference type="NCBI Taxonomy" id="54128"/>
    <lineage>
        <taxon>Eukaryota</taxon>
        <taxon>Metazoa</taxon>
        <taxon>Ecdysozoa</taxon>
        <taxon>Arthropoda</taxon>
        <taxon>Hexapoda</taxon>
        <taxon>Insecta</taxon>
        <taxon>Pterygota</taxon>
        <taxon>Neoptera</taxon>
        <taxon>Endopterygota</taxon>
        <taxon>Hymenoptera</taxon>
        <taxon>Apocrita</taxon>
        <taxon>Proctotrupomorpha</taxon>
        <taxon>Chalcidoidea</taxon>
        <taxon>Trichogrammatidae</taxon>
        <taxon>Trichogramma</taxon>
    </lineage>
</organism>
<name>A0ABD2VTD5_9HYME</name>
<dbReference type="AlphaFoldDB" id="A0ABD2VTD5"/>
<dbReference type="Proteomes" id="UP001627154">
    <property type="component" value="Unassembled WGS sequence"/>
</dbReference>
<accession>A0ABD2VTD5</accession>
<sequence>MNAYETYSYFRVYVDPHGLAVKVFNGGEDMFPKDFFDECRKAEADRHEIANLDRIISWRLRSSPSEESRIIMKQLKRKSRSLKREYAANYGITFANSERLVMLTLNRL</sequence>
<gene>
    <name evidence="1" type="ORF">TKK_020350</name>
</gene>
<comment type="caution">
    <text evidence="1">The sequence shown here is derived from an EMBL/GenBank/DDBJ whole genome shotgun (WGS) entry which is preliminary data.</text>
</comment>
<reference evidence="1 2" key="1">
    <citation type="journal article" date="2024" name="bioRxiv">
        <title>A reference genome for Trichogramma kaykai: A tiny desert-dwelling parasitoid wasp with competing sex-ratio distorters.</title>
        <authorList>
            <person name="Culotta J."/>
            <person name="Lindsey A.R."/>
        </authorList>
    </citation>
    <scope>NUCLEOTIDE SEQUENCE [LARGE SCALE GENOMIC DNA]</scope>
    <source>
        <strain evidence="1 2">KSX58</strain>
    </source>
</reference>
<evidence type="ECO:0000313" key="2">
    <source>
        <dbReference type="Proteomes" id="UP001627154"/>
    </source>
</evidence>
<proteinExistence type="predicted"/>